<name>A0ABS6KTA4_9MYCO</name>
<feature type="transmembrane region" description="Helical" evidence="9">
    <location>
        <begin position="25"/>
        <end position="46"/>
    </location>
</feature>
<evidence type="ECO:0000256" key="4">
    <source>
        <dbReference type="ARBA" id="ARBA00022679"/>
    </source>
</evidence>
<dbReference type="PANTHER" id="PTHR33908">
    <property type="entry name" value="MANNOSYLTRANSFERASE YKCB-RELATED"/>
    <property type="match status" value="1"/>
</dbReference>
<keyword evidence="5 9" id="KW-0812">Transmembrane</keyword>
<feature type="transmembrane region" description="Helical" evidence="9">
    <location>
        <begin position="106"/>
        <end position="125"/>
    </location>
</feature>
<reference evidence="11 12" key="1">
    <citation type="journal article" date="2021" name="Sci. Rep.">
        <title>Phenotypic and genomic hallmarks of a novel, potentially pathogenic rapidly growing Mycobacterium species related to the Mycobacterium fortuitum complex.</title>
        <authorList>
            <person name="Gharbi R."/>
            <person name="Khanna V."/>
            <person name="Frigui W."/>
            <person name="Mhenni B."/>
            <person name="Brosch R."/>
            <person name="Mardassi H."/>
        </authorList>
    </citation>
    <scope>NUCLEOTIDE SEQUENCE [LARGE SCALE GENOMIC DNA]</scope>
    <source>
        <strain evidence="11 12">TNTM28</strain>
    </source>
</reference>
<evidence type="ECO:0000256" key="8">
    <source>
        <dbReference type="SAM" id="MobiDB-lite"/>
    </source>
</evidence>
<feature type="transmembrane region" description="Helical" evidence="9">
    <location>
        <begin position="131"/>
        <end position="151"/>
    </location>
</feature>
<dbReference type="Pfam" id="PF13231">
    <property type="entry name" value="PMT_2"/>
    <property type="match status" value="1"/>
</dbReference>
<evidence type="ECO:0000256" key="2">
    <source>
        <dbReference type="ARBA" id="ARBA00022475"/>
    </source>
</evidence>
<evidence type="ECO:0000313" key="11">
    <source>
        <dbReference type="EMBL" id="MBU9766817.1"/>
    </source>
</evidence>
<feature type="transmembrane region" description="Helical" evidence="9">
    <location>
        <begin position="316"/>
        <end position="334"/>
    </location>
</feature>
<feature type="transmembrane region" description="Helical" evidence="9">
    <location>
        <begin position="182"/>
        <end position="215"/>
    </location>
</feature>
<evidence type="ECO:0000256" key="3">
    <source>
        <dbReference type="ARBA" id="ARBA00022676"/>
    </source>
</evidence>
<evidence type="ECO:0000313" key="12">
    <source>
        <dbReference type="Proteomes" id="UP000812982"/>
    </source>
</evidence>
<evidence type="ECO:0000256" key="1">
    <source>
        <dbReference type="ARBA" id="ARBA00004651"/>
    </source>
</evidence>
<protein>
    <submittedName>
        <fullName evidence="11">Glycosyltransferase family 39 protein</fullName>
    </submittedName>
</protein>
<keyword evidence="12" id="KW-1185">Reference proteome</keyword>
<dbReference type="RefSeq" id="WP_217160688.1">
    <property type="nucleotide sequence ID" value="NZ_VOMB01000025.1"/>
</dbReference>
<feature type="non-terminal residue" evidence="11">
    <location>
        <position position="357"/>
    </location>
</feature>
<proteinExistence type="predicted"/>
<feature type="transmembrane region" description="Helical" evidence="9">
    <location>
        <begin position="158"/>
        <end position="176"/>
    </location>
</feature>
<gene>
    <name evidence="11" type="ORF">FR943_23615</name>
</gene>
<organism evidence="11 12">
    <name type="scientific">[Mycobacterium] fortunisiensis</name>
    <dbReference type="NCBI Taxonomy" id="2600579"/>
    <lineage>
        <taxon>Bacteria</taxon>
        <taxon>Bacillati</taxon>
        <taxon>Actinomycetota</taxon>
        <taxon>Actinomycetes</taxon>
        <taxon>Mycobacteriales</taxon>
        <taxon>Mycobacteriaceae</taxon>
        <taxon>Mycolicibacterium</taxon>
    </lineage>
</organism>
<dbReference type="EMBL" id="VOMB01000025">
    <property type="protein sequence ID" value="MBU9766817.1"/>
    <property type="molecule type" value="Genomic_DNA"/>
</dbReference>
<accession>A0ABS6KTA4</accession>
<keyword evidence="7 9" id="KW-0472">Membrane</keyword>
<evidence type="ECO:0000256" key="7">
    <source>
        <dbReference type="ARBA" id="ARBA00023136"/>
    </source>
</evidence>
<keyword evidence="2" id="KW-1003">Cell membrane</keyword>
<dbReference type="PANTHER" id="PTHR33908:SF3">
    <property type="entry name" value="UNDECAPRENYL PHOSPHATE-ALPHA-4-AMINO-4-DEOXY-L-ARABINOSE ARABINOSYL TRANSFERASE"/>
    <property type="match status" value="1"/>
</dbReference>
<comment type="caution">
    <text evidence="11">The sequence shown here is derived from an EMBL/GenBank/DDBJ whole genome shotgun (WGS) entry which is preliminary data.</text>
</comment>
<evidence type="ECO:0000256" key="6">
    <source>
        <dbReference type="ARBA" id="ARBA00022989"/>
    </source>
</evidence>
<evidence type="ECO:0000256" key="5">
    <source>
        <dbReference type="ARBA" id="ARBA00022692"/>
    </source>
</evidence>
<feature type="domain" description="Glycosyltransferase RgtA/B/C/D-like" evidence="10">
    <location>
        <begin position="83"/>
        <end position="240"/>
    </location>
</feature>
<keyword evidence="6 9" id="KW-1133">Transmembrane helix</keyword>
<evidence type="ECO:0000256" key="9">
    <source>
        <dbReference type="SAM" id="Phobius"/>
    </source>
</evidence>
<dbReference type="InterPro" id="IPR050297">
    <property type="entry name" value="LipidA_mod_glycosyltrf_83"/>
</dbReference>
<keyword evidence="3" id="KW-0328">Glycosyltransferase</keyword>
<dbReference type="Proteomes" id="UP000812982">
    <property type="component" value="Unassembled WGS sequence"/>
</dbReference>
<evidence type="ECO:0000259" key="10">
    <source>
        <dbReference type="Pfam" id="PF13231"/>
    </source>
</evidence>
<sequence>MTAFTGTTEPAATADTDRDQSDPRWARSALSVLLIATAAFWCIGLGRNGWANAFYSAAVQAGTKSWKAFLFGSSDAANAITVDKPPAALWPMEISARIFGVNTWSILLPQVLLGVASVALLYVIVKKHFGPGAGLIAGVTLTLTPVATLMFRFNNPEALLVFLMIAAVWALLRSVDDGRTRWIVLCGALIGLGFLTKQLQVLLVLPALALTYLIAGPPRLGVRVLQLLAGLAAMIAAAGWWVLLVELWPKDSRPYIGGSQNNSFLDLTFGYNGLGRLKGGDTNFPGAPPPDLPGGFSPFGHAGITRMFTGESGGQISWLLPAALTLLVAGLMVCGRRPRTDAQRAQFLVWGGWLVGT</sequence>
<feature type="region of interest" description="Disordered" evidence="8">
    <location>
        <begin position="1"/>
        <end position="21"/>
    </location>
</feature>
<comment type="subcellular location">
    <subcellularLocation>
        <location evidence="1">Cell membrane</location>
        <topology evidence="1">Multi-pass membrane protein</topology>
    </subcellularLocation>
</comment>
<dbReference type="InterPro" id="IPR038731">
    <property type="entry name" value="RgtA/B/C-like"/>
</dbReference>
<feature type="transmembrane region" description="Helical" evidence="9">
    <location>
        <begin position="227"/>
        <end position="245"/>
    </location>
</feature>
<keyword evidence="4" id="KW-0808">Transferase</keyword>
<feature type="compositionally biased region" description="Polar residues" evidence="8">
    <location>
        <begin position="1"/>
        <end position="10"/>
    </location>
</feature>